<accession>A4JBY9</accession>
<sequence length="105" mass="12324">MPAGTIYPTRISNARWNQFHRERRFNNRRPRAHAAPMRRAEMQRQILARPDPHGHARVARNGRAIPFGDTPINRNKRSIEMRADLIKPKGSNNYLERNIADKVIY</sequence>
<proteinExistence type="predicted"/>
<dbReference type="EMBL" id="CP000614">
    <property type="protein sequence ID" value="ABO53792.1"/>
    <property type="molecule type" value="Genomic_DNA"/>
</dbReference>
<organism evidence="1 2">
    <name type="scientific">Burkholderia vietnamiensis (strain G4 / LMG 22486)</name>
    <name type="common">Burkholderia cepacia (strain R1808)</name>
    <dbReference type="NCBI Taxonomy" id="269482"/>
    <lineage>
        <taxon>Bacteria</taxon>
        <taxon>Pseudomonadati</taxon>
        <taxon>Pseudomonadota</taxon>
        <taxon>Betaproteobacteria</taxon>
        <taxon>Burkholderiales</taxon>
        <taxon>Burkholderiaceae</taxon>
        <taxon>Burkholderia</taxon>
        <taxon>Burkholderia cepacia complex</taxon>
    </lineage>
</organism>
<reference evidence="2" key="1">
    <citation type="submission" date="2007-03" db="EMBL/GenBank/DDBJ databases">
        <title>Complete sequence of chromosome 1 of Burkholderia vietnamiensis G4.</title>
        <authorList>
            <consortium name="US DOE Joint Genome Institute"/>
            <person name="Copeland A."/>
            <person name="Lucas S."/>
            <person name="Lapidus A."/>
            <person name="Barry K."/>
            <person name="Detter J.C."/>
            <person name="Glavina del Rio T."/>
            <person name="Hammon N."/>
            <person name="Israni S."/>
            <person name="Dalin E."/>
            <person name="Tice H."/>
            <person name="Pitluck S."/>
            <person name="Chain P."/>
            <person name="Malfatti S."/>
            <person name="Shin M."/>
            <person name="Vergez L."/>
            <person name="Schmutz J."/>
            <person name="Larimer F."/>
            <person name="Land M."/>
            <person name="Hauser L."/>
            <person name="Kyrpides N."/>
            <person name="Tiedje J."/>
            <person name="Richardson P."/>
        </authorList>
    </citation>
    <scope>NUCLEOTIDE SEQUENCE [LARGE SCALE GENOMIC DNA]</scope>
    <source>
        <strain evidence="2">G4 / LMG 22486</strain>
    </source>
</reference>
<dbReference type="HOGENOM" id="CLU_2231586_0_0_4"/>
<dbReference type="KEGG" id="bvi:Bcep1808_0780"/>
<dbReference type="Proteomes" id="UP000002287">
    <property type="component" value="Chromosome 1"/>
</dbReference>
<name>A4JBY9_BURVG</name>
<evidence type="ECO:0000313" key="1">
    <source>
        <dbReference type="EMBL" id="ABO53792.1"/>
    </source>
</evidence>
<gene>
    <name evidence="1" type="ordered locus">Bcep1808_0780</name>
</gene>
<protein>
    <submittedName>
        <fullName evidence="1">Uncharacterized protein</fullName>
    </submittedName>
</protein>
<evidence type="ECO:0000313" key="2">
    <source>
        <dbReference type="Proteomes" id="UP000002287"/>
    </source>
</evidence>
<dbReference type="AlphaFoldDB" id="A4JBY9"/>